<dbReference type="InterPro" id="IPR007229">
    <property type="entry name" value="Nic_PRibTrfase-Fam"/>
</dbReference>
<dbReference type="InterPro" id="IPR013785">
    <property type="entry name" value="Aldolase_TIM"/>
</dbReference>
<evidence type="ECO:0000256" key="2">
    <source>
        <dbReference type="ARBA" id="ARBA00010897"/>
    </source>
</evidence>
<dbReference type="GO" id="GO:0004516">
    <property type="term" value="F:nicotinate phosphoribosyltransferase activity"/>
    <property type="evidence" value="ECO:0007669"/>
    <property type="project" value="UniProtKB-UniRule"/>
</dbReference>
<keyword evidence="4" id="KW-0597">Phosphoprotein</keyword>
<dbReference type="Pfam" id="PF17956">
    <property type="entry name" value="NAPRTase_C"/>
    <property type="match status" value="1"/>
</dbReference>
<feature type="domain" description="Nicotinate phosphoribosyltransferase C-terminal" evidence="12">
    <location>
        <begin position="360"/>
        <end position="467"/>
    </location>
</feature>
<evidence type="ECO:0000313" key="14">
    <source>
        <dbReference type="Proteomes" id="UP000777303"/>
    </source>
</evidence>
<dbReference type="SUPFAM" id="SSF51690">
    <property type="entry name" value="Nicotinate/Quinolinate PRTase C-terminal domain-like"/>
    <property type="match status" value="1"/>
</dbReference>
<evidence type="ECO:0000256" key="6">
    <source>
        <dbReference type="ARBA" id="ARBA00022642"/>
    </source>
</evidence>
<dbReference type="InterPro" id="IPR041619">
    <property type="entry name" value="NAPRTase_C"/>
</dbReference>
<dbReference type="PIRSF" id="PIRSF000484">
    <property type="entry name" value="NAPRT"/>
    <property type="match status" value="1"/>
</dbReference>
<dbReference type="SUPFAM" id="SSF54675">
    <property type="entry name" value="Nicotinate/Quinolinate PRTase N-terminal domain-like"/>
    <property type="match status" value="1"/>
</dbReference>
<dbReference type="InterPro" id="IPR006405">
    <property type="entry name" value="Nic_PRibTrfase_pncB"/>
</dbReference>
<keyword evidence="13" id="KW-0328">Glycosyltransferase</keyword>
<comment type="similarity">
    <text evidence="2 9">Belongs to the NAPRTase family.</text>
</comment>
<dbReference type="Pfam" id="PF04095">
    <property type="entry name" value="NAPRTase"/>
    <property type="match status" value="1"/>
</dbReference>
<comment type="function">
    <text evidence="9">Catalyzes the first step in the biosynthesis of NAD from nicotinic acid, the ATP-dependent synthesis of beta-nicotinate D-ribonucleotide from nicotinate and 5-phospho-D-ribose 1-phosphate.</text>
</comment>
<dbReference type="EMBL" id="JAHLFS010000016">
    <property type="protein sequence ID" value="MBU3851275.1"/>
    <property type="molecule type" value="Genomic_DNA"/>
</dbReference>
<evidence type="ECO:0000256" key="8">
    <source>
        <dbReference type="ARBA" id="ARBA00048668"/>
    </source>
</evidence>
<comment type="caution">
    <text evidence="13">The sequence shown here is derived from an EMBL/GenBank/DDBJ whole genome shotgun (WGS) entry which is preliminary data.</text>
</comment>
<comment type="PTM">
    <text evidence="9">Transiently phosphorylated on a His residue during the reaction cycle. Phosphorylation strongly increases the affinity for substrates and increases the rate of nicotinate D-ribonucleotide production. Dephosphorylation regenerates the low-affinity form of the enzyme, leading to product release.</text>
</comment>
<keyword evidence="7 9" id="KW-0808">Transferase</keyword>
<dbReference type="NCBIfam" id="NF006695">
    <property type="entry name" value="PRK09243.1-2"/>
    <property type="match status" value="1"/>
</dbReference>
<gene>
    <name evidence="13" type="ORF">H9901_00985</name>
</gene>
<evidence type="ECO:0000256" key="4">
    <source>
        <dbReference type="ARBA" id="ARBA00022553"/>
    </source>
</evidence>
<evidence type="ECO:0000256" key="3">
    <source>
        <dbReference type="ARBA" id="ARBA00013236"/>
    </source>
</evidence>
<dbReference type="InterPro" id="IPR041525">
    <property type="entry name" value="N/Namide_PRibTrfase"/>
</dbReference>
<dbReference type="GO" id="GO:0034355">
    <property type="term" value="P:NAD+ biosynthetic process via the salvage pathway"/>
    <property type="evidence" value="ECO:0007669"/>
    <property type="project" value="TreeGrafter"/>
</dbReference>
<evidence type="ECO:0000256" key="9">
    <source>
        <dbReference type="RuleBase" id="RU365100"/>
    </source>
</evidence>
<dbReference type="InterPro" id="IPR036068">
    <property type="entry name" value="Nicotinate_pribotase-like_C"/>
</dbReference>
<dbReference type="GO" id="GO:0005829">
    <property type="term" value="C:cytosol"/>
    <property type="evidence" value="ECO:0007669"/>
    <property type="project" value="TreeGrafter"/>
</dbReference>
<evidence type="ECO:0000256" key="5">
    <source>
        <dbReference type="ARBA" id="ARBA00022598"/>
    </source>
</evidence>
<proteinExistence type="inferred from homology"/>
<dbReference type="Gene3D" id="3.20.140.10">
    <property type="entry name" value="nicotinate phosphoribosyltransferase"/>
    <property type="match status" value="1"/>
</dbReference>
<dbReference type="NCBIfam" id="TIGR01513">
    <property type="entry name" value="NAPRTase_put"/>
    <property type="match status" value="1"/>
</dbReference>
<dbReference type="Pfam" id="PF17767">
    <property type="entry name" value="NAPRTase_N"/>
    <property type="match status" value="1"/>
</dbReference>
<evidence type="ECO:0000256" key="7">
    <source>
        <dbReference type="ARBA" id="ARBA00022679"/>
    </source>
</evidence>
<protein>
    <recommendedName>
        <fullName evidence="3 9">Nicotinate phosphoribosyltransferase</fullName>
        <ecNumber evidence="3 9">6.3.4.21</ecNumber>
    </recommendedName>
</protein>
<dbReference type="Proteomes" id="UP000777303">
    <property type="component" value="Unassembled WGS sequence"/>
</dbReference>
<evidence type="ECO:0000259" key="11">
    <source>
        <dbReference type="Pfam" id="PF17767"/>
    </source>
</evidence>
<dbReference type="NCBIfam" id="NF009131">
    <property type="entry name" value="PRK12484.1"/>
    <property type="match status" value="1"/>
</dbReference>
<dbReference type="FunFam" id="3.20.20.70:FF:000076">
    <property type="entry name" value="Nicotinate phosphoribosyltransferase"/>
    <property type="match status" value="1"/>
</dbReference>
<dbReference type="InterPro" id="IPR040727">
    <property type="entry name" value="NAPRTase_N"/>
</dbReference>
<evidence type="ECO:0000256" key="1">
    <source>
        <dbReference type="ARBA" id="ARBA00004952"/>
    </source>
</evidence>
<evidence type="ECO:0000313" key="13">
    <source>
        <dbReference type="EMBL" id="MBU3851275.1"/>
    </source>
</evidence>
<dbReference type="CDD" id="cd01570">
    <property type="entry name" value="NAPRTase_A"/>
    <property type="match status" value="1"/>
</dbReference>
<keyword evidence="6 9" id="KW-0662">Pyridine nucleotide biosynthesis</keyword>
<dbReference type="PANTHER" id="PTHR11098">
    <property type="entry name" value="NICOTINATE PHOSPHORIBOSYLTRANSFERASE"/>
    <property type="match status" value="1"/>
</dbReference>
<reference evidence="13" key="1">
    <citation type="journal article" date="2021" name="PeerJ">
        <title>Extensive microbial diversity within the chicken gut microbiome revealed by metagenomics and culture.</title>
        <authorList>
            <person name="Gilroy R."/>
            <person name="Ravi A."/>
            <person name="Getino M."/>
            <person name="Pursley I."/>
            <person name="Horton D.L."/>
            <person name="Alikhan N.F."/>
            <person name="Baker D."/>
            <person name="Gharbi K."/>
            <person name="Hall N."/>
            <person name="Watson M."/>
            <person name="Adriaenssens E.M."/>
            <person name="Foster-Nyarko E."/>
            <person name="Jarju S."/>
            <person name="Secka A."/>
            <person name="Antonio M."/>
            <person name="Oren A."/>
            <person name="Chaudhuri R.R."/>
            <person name="La Ragione R."/>
            <person name="Hildebrand F."/>
            <person name="Pallen M.J."/>
        </authorList>
    </citation>
    <scope>NUCLEOTIDE SEQUENCE</scope>
    <source>
        <strain evidence="13">F6-6636</strain>
    </source>
</reference>
<sequence length="483" mass="55420">MKEIDDSLALHTDLYEINMMYTYWQQGLAQRRAVFEYYFRSLPFDNGYAIFAGLQHLIMYLQHLHFTTSDLTYLKNSENYDPAFLDYLRDFHFTCTVRAVPEGSVVFNNEPLIQIEGPIIQGQLIETALLNIVNYQTLIATKAARMRTAAKDDLLLEFGSRRAHELDAALWGTRAAYIGGFNATSNVRAGKLFGIPTTGTHAHALVEAYRSDYQAFKAYAQSHYQCIFLIDTYDILHSGLPAAIRVAKEMGNKIQFAGVRIDSGDLAYLAKQVRVALDAAGFTKTKIYASGDLDENIIENLKLQKAPIDAWGVGTRLITAYEQPALGGVYKLVAIADECDHLIDTIKLSNTTAKVTTPAKKQVWRIINHKTGKSEGDYITLWNDDPRHQDAIYMFDPDYTYMNKTVIDFEALPLLRSIYEHGKLVYQQPDLITIRNYRRQQLAVLWDEYKRNLNPQIYPVDFSKELWCRKMNYINYIHHHFEQ</sequence>
<accession>A0A948TI92</accession>
<feature type="domain" description="Nicotinate/nicotinamide phosphoribosyltransferase" evidence="10">
    <location>
        <begin position="155"/>
        <end position="332"/>
    </location>
</feature>
<comment type="pathway">
    <text evidence="1 9">Cofactor biosynthesis; NAD(+) biosynthesis; nicotinate D-ribonucleotide from nicotinate: step 1/1.</text>
</comment>
<evidence type="ECO:0000259" key="10">
    <source>
        <dbReference type="Pfam" id="PF04095"/>
    </source>
</evidence>
<dbReference type="EC" id="6.3.4.21" evidence="3 9"/>
<dbReference type="PANTHER" id="PTHR11098:SF1">
    <property type="entry name" value="NICOTINATE PHOSPHORIBOSYLTRANSFERASE"/>
    <property type="match status" value="1"/>
</dbReference>
<feature type="domain" description="Nicotinate phosphoribosyltransferase N-terminal" evidence="11">
    <location>
        <begin position="10"/>
        <end position="134"/>
    </location>
</feature>
<dbReference type="Gene3D" id="3.20.20.70">
    <property type="entry name" value="Aldolase class I"/>
    <property type="match status" value="1"/>
</dbReference>
<organism evidence="13 14">
    <name type="scientific">Candidatus Paralactobacillus gallistercoris</name>
    <dbReference type="NCBI Taxonomy" id="2838724"/>
    <lineage>
        <taxon>Bacteria</taxon>
        <taxon>Bacillati</taxon>
        <taxon>Bacillota</taxon>
        <taxon>Bacilli</taxon>
        <taxon>Lactobacillales</taxon>
        <taxon>Lactobacillaceae</taxon>
        <taxon>Lactobacillus</taxon>
    </lineage>
</organism>
<keyword evidence="5 9" id="KW-0436">Ligase</keyword>
<reference evidence="13" key="2">
    <citation type="submission" date="2021-04" db="EMBL/GenBank/DDBJ databases">
        <authorList>
            <person name="Gilroy R."/>
        </authorList>
    </citation>
    <scope>NUCLEOTIDE SEQUENCE</scope>
    <source>
        <strain evidence="13">F6-6636</strain>
    </source>
</reference>
<comment type="catalytic activity">
    <reaction evidence="8 9">
        <text>5-phospho-alpha-D-ribose 1-diphosphate + nicotinate + ATP + H2O = nicotinate beta-D-ribonucleotide + ADP + phosphate + diphosphate</text>
        <dbReference type="Rhea" id="RHEA:36163"/>
        <dbReference type="ChEBI" id="CHEBI:15377"/>
        <dbReference type="ChEBI" id="CHEBI:30616"/>
        <dbReference type="ChEBI" id="CHEBI:32544"/>
        <dbReference type="ChEBI" id="CHEBI:33019"/>
        <dbReference type="ChEBI" id="CHEBI:43474"/>
        <dbReference type="ChEBI" id="CHEBI:57502"/>
        <dbReference type="ChEBI" id="CHEBI:58017"/>
        <dbReference type="ChEBI" id="CHEBI:456216"/>
        <dbReference type="EC" id="6.3.4.21"/>
    </reaction>
</comment>
<dbReference type="AlphaFoldDB" id="A0A948TI92"/>
<evidence type="ECO:0000259" key="12">
    <source>
        <dbReference type="Pfam" id="PF17956"/>
    </source>
</evidence>
<dbReference type="NCBIfam" id="NF006694">
    <property type="entry name" value="PRK09243.1-1"/>
    <property type="match status" value="1"/>
</dbReference>
<name>A0A948TI92_9LACO</name>
<dbReference type="GO" id="GO:0047280">
    <property type="term" value="F:nicotinamide phosphoribosyltransferase activity"/>
    <property type="evidence" value="ECO:0007669"/>
    <property type="project" value="UniProtKB-ARBA"/>
</dbReference>